<dbReference type="EMBL" id="CP050854">
    <property type="protein sequence ID" value="QTF07817.1"/>
    <property type="molecule type" value="Genomic_DNA"/>
</dbReference>
<gene>
    <name evidence="1" type="ORF">HC231_07610</name>
</gene>
<dbReference type="Proteomes" id="UP000671960">
    <property type="component" value="Chromosome"/>
</dbReference>
<keyword evidence="2" id="KW-1185">Reference proteome</keyword>
<sequence length="88" mass="9594">MTLKLGVSGTGVIGHKHIRRYRRVLQSTTASEHARAASPKSLGLIEYFFTAASGSSTNVKSPCPFVTCYAPRADARDIFSNIALFKVY</sequence>
<protein>
    <submittedName>
        <fullName evidence="1">Uncharacterized protein</fullName>
    </submittedName>
</protein>
<evidence type="ECO:0000313" key="1">
    <source>
        <dbReference type="EMBL" id="QTF07817.1"/>
    </source>
</evidence>
<evidence type="ECO:0000313" key="2">
    <source>
        <dbReference type="Proteomes" id="UP000671960"/>
    </source>
</evidence>
<dbReference type="RefSeq" id="WP_208230451.1">
    <property type="nucleotide sequence ID" value="NZ_CP050854.1"/>
</dbReference>
<name>A0ABX7UTB1_9GAMM</name>
<accession>A0ABX7UTB1</accession>
<organism evidence="1 2">
    <name type="scientific">Brenneria izadpanahii</name>
    <dbReference type="NCBI Taxonomy" id="2722756"/>
    <lineage>
        <taxon>Bacteria</taxon>
        <taxon>Pseudomonadati</taxon>
        <taxon>Pseudomonadota</taxon>
        <taxon>Gammaproteobacteria</taxon>
        <taxon>Enterobacterales</taxon>
        <taxon>Pectobacteriaceae</taxon>
        <taxon>Brenneria</taxon>
    </lineage>
</organism>
<reference evidence="1 2" key="1">
    <citation type="submission" date="2020-03" db="EMBL/GenBank/DDBJ databases">
        <authorList>
            <person name="Bakhshi Ganjeh M."/>
        </authorList>
    </citation>
    <scope>NUCLEOTIDE SEQUENCE [LARGE SCALE GENOMIC DNA]</scope>
    <source>
        <strain evidence="2">Iran 50</strain>
    </source>
</reference>
<proteinExistence type="predicted"/>